<evidence type="ECO:0000256" key="3">
    <source>
        <dbReference type="RuleBase" id="RU004168"/>
    </source>
</evidence>
<comment type="similarity">
    <text evidence="3">Belongs to the acylphosphatase family.</text>
</comment>
<gene>
    <name evidence="5" type="ORF">MPEBLZ_03654</name>
</gene>
<dbReference type="InterPro" id="IPR017968">
    <property type="entry name" value="Acylphosphatase_CS"/>
</dbReference>
<organism evidence="5 6">
    <name type="scientific">Candidatus Methanoperedens nitratireducens</name>
    <dbReference type="NCBI Taxonomy" id="1392998"/>
    <lineage>
        <taxon>Archaea</taxon>
        <taxon>Methanobacteriati</taxon>
        <taxon>Methanobacteriota</taxon>
        <taxon>Stenosarchaea group</taxon>
        <taxon>Methanomicrobia</taxon>
        <taxon>Methanosarcinales</taxon>
        <taxon>ANME-2 cluster</taxon>
        <taxon>Candidatus Methanoperedentaceae</taxon>
        <taxon>Candidatus Methanoperedens</taxon>
    </lineage>
</organism>
<dbReference type="SUPFAM" id="SSF54975">
    <property type="entry name" value="Acylphosphatase/BLUF domain-like"/>
    <property type="match status" value="1"/>
</dbReference>
<dbReference type="PANTHER" id="PTHR47268:SF4">
    <property type="entry name" value="ACYLPHOSPHATASE"/>
    <property type="match status" value="1"/>
</dbReference>
<evidence type="ECO:0000256" key="2">
    <source>
        <dbReference type="RuleBase" id="RU000553"/>
    </source>
</evidence>
<dbReference type="NCBIfam" id="NF011016">
    <property type="entry name" value="PRK14444.1"/>
    <property type="match status" value="1"/>
</dbReference>
<dbReference type="PATRIC" id="fig|1719120.3.peg.3965"/>
<dbReference type="PROSITE" id="PS00151">
    <property type="entry name" value="ACYLPHOSPHATASE_2"/>
    <property type="match status" value="1"/>
</dbReference>
<feature type="active site" evidence="1">
    <location>
        <position position="37"/>
    </location>
</feature>
<dbReference type="Pfam" id="PF00708">
    <property type="entry name" value="Acylphosphatase"/>
    <property type="match status" value="1"/>
</dbReference>
<accession>A0A0P8ACI3</accession>
<protein>
    <recommendedName>
        <fullName evidence="1 2">Acylphosphatase</fullName>
        <ecNumber evidence="1 2">3.6.1.7</ecNumber>
    </recommendedName>
</protein>
<dbReference type="GO" id="GO:0003998">
    <property type="term" value="F:acylphosphatase activity"/>
    <property type="evidence" value="ECO:0007669"/>
    <property type="project" value="UniProtKB-EC"/>
</dbReference>
<dbReference type="InterPro" id="IPR036046">
    <property type="entry name" value="Acylphosphatase-like_dom_sf"/>
</dbReference>
<name>A0A0P8ACI3_9EURY</name>
<reference evidence="5 6" key="1">
    <citation type="submission" date="2015-09" db="EMBL/GenBank/DDBJ databases">
        <title>A metagenomics-based metabolic model of nitrate-dependent anaerobic oxidation of methane by Methanoperedens-like archaea.</title>
        <authorList>
            <person name="Arshad A."/>
            <person name="Speth D.R."/>
            <person name="De Graaf R.M."/>
            <person name="Op Den Camp H.J."/>
            <person name="Jetten M.S."/>
            <person name="Welte C.U."/>
        </authorList>
    </citation>
    <scope>NUCLEOTIDE SEQUENCE [LARGE SCALE GENOMIC DNA]</scope>
</reference>
<keyword evidence="1 2" id="KW-0378">Hydrolase</keyword>
<dbReference type="PANTHER" id="PTHR47268">
    <property type="entry name" value="ACYLPHOSPHATASE"/>
    <property type="match status" value="1"/>
</dbReference>
<evidence type="ECO:0000256" key="1">
    <source>
        <dbReference type="PROSITE-ProRule" id="PRU00520"/>
    </source>
</evidence>
<dbReference type="PRINTS" id="PR00112">
    <property type="entry name" value="ACYLPHPHTASE"/>
</dbReference>
<dbReference type="AlphaFoldDB" id="A0A0P8ACI3"/>
<dbReference type="EMBL" id="LKCM01000303">
    <property type="protein sequence ID" value="KPQ41799.1"/>
    <property type="molecule type" value="Genomic_DNA"/>
</dbReference>
<evidence type="ECO:0000313" key="6">
    <source>
        <dbReference type="Proteomes" id="UP000050360"/>
    </source>
</evidence>
<feature type="domain" description="Acylphosphatase-like" evidence="4">
    <location>
        <begin position="4"/>
        <end position="91"/>
    </location>
</feature>
<dbReference type="PROSITE" id="PS00150">
    <property type="entry name" value="ACYLPHOSPHATASE_1"/>
    <property type="match status" value="1"/>
</dbReference>
<evidence type="ECO:0000313" key="5">
    <source>
        <dbReference type="EMBL" id="KPQ41799.1"/>
    </source>
</evidence>
<evidence type="ECO:0000259" key="4">
    <source>
        <dbReference type="PROSITE" id="PS51160"/>
    </source>
</evidence>
<proteinExistence type="inferred from homology"/>
<comment type="catalytic activity">
    <reaction evidence="1 2">
        <text>an acyl phosphate + H2O = a carboxylate + phosphate + H(+)</text>
        <dbReference type="Rhea" id="RHEA:14965"/>
        <dbReference type="ChEBI" id="CHEBI:15377"/>
        <dbReference type="ChEBI" id="CHEBI:15378"/>
        <dbReference type="ChEBI" id="CHEBI:29067"/>
        <dbReference type="ChEBI" id="CHEBI:43474"/>
        <dbReference type="ChEBI" id="CHEBI:59918"/>
        <dbReference type="EC" id="3.6.1.7"/>
    </reaction>
</comment>
<dbReference type="InterPro" id="IPR020456">
    <property type="entry name" value="Acylphosphatase"/>
</dbReference>
<dbReference type="Proteomes" id="UP000050360">
    <property type="component" value="Unassembled WGS sequence"/>
</dbReference>
<feature type="active site" evidence="1">
    <location>
        <position position="19"/>
    </location>
</feature>
<dbReference type="PROSITE" id="PS51160">
    <property type="entry name" value="ACYLPHOSPHATASE_3"/>
    <property type="match status" value="1"/>
</dbReference>
<sequence>MNIRVHVFISGKVQGVFFRSSTKDMAKNLDLFGWVRNLADGRVEAVFEGKKDTIEKMLEWCRVGPEYARVTGIEVIWEEFKGDFKEFLLRR</sequence>
<dbReference type="Gene3D" id="3.30.70.100">
    <property type="match status" value="1"/>
</dbReference>
<dbReference type="EC" id="3.6.1.7" evidence="1 2"/>
<dbReference type="InterPro" id="IPR001792">
    <property type="entry name" value="Acylphosphatase-like_dom"/>
</dbReference>
<comment type="caution">
    <text evidence="5">The sequence shown here is derived from an EMBL/GenBank/DDBJ whole genome shotgun (WGS) entry which is preliminary data.</text>
</comment>